<dbReference type="InterPro" id="IPR038765">
    <property type="entry name" value="Papain-like_cys_pep_sf"/>
</dbReference>
<dbReference type="GO" id="GO:0005829">
    <property type="term" value="C:cytosol"/>
    <property type="evidence" value="ECO:0007669"/>
    <property type="project" value="TreeGrafter"/>
</dbReference>
<dbReference type="PANTHER" id="PTHR24006">
    <property type="entry name" value="UBIQUITIN CARBOXYL-TERMINAL HYDROLASE"/>
    <property type="match status" value="1"/>
</dbReference>
<dbReference type="SUPFAM" id="SSF54001">
    <property type="entry name" value="Cysteine proteinases"/>
    <property type="match status" value="1"/>
</dbReference>
<evidence type="ECO:0000259" key="2">
    <source>
        <dbReference type="PROSITE" id="PS50235"/>
    </source>
</evidence>
<dbReference type="Gene3D" id="3.90.70.10">
    <property type="entry name" value="Cysteine proteinases"/>
    <property type="match status" value="1"/>
</dbReference>
<sequence>MSDIKPPEKILFPPEKIYLKWRNMWAIEAGLRNLGNTCYMKSVLQCLTYTAPLANYLLTREHSKTCAQRGFCMMCVMQNHITEVLGHPERVIKPLAVYYGLHNIAGHFIQGRQEDAHEFLRYAIDALQQACLRDYDSLDINTKGTSLIHQIFGGYLRSQVKCLNCSGESNTFDQFMDLQLDIKNSKSIIEALKEYVKPEVLELCYKCSKCNETVTATKTFSIKRPPNVLTLCLNRFDVFSANKISKMVAYPEFIDIRPYTSEPKEEPITYGLHAVLVHAGTTCCYVKNKKEESKGKGLKRPFSEITTSTTPSTFPTASSSAQKPINSQPESKKRFKLDRSCLFKTPRINEKADNTLIPNNMATSSTQQANIIQPARFMIQFAKPVFQISENTHERDEKKKSLKRPLADEKESEEMPKKKMFLTRL</sequence>
<dbReference type="GO" id="GO:0016579">
    <property type="term" value="P:protein deubiquitination"/>
    <property type="evidence" value="ECO:0007669"/>
    <property type="project" value="InterPro"/>
</dbReference>
<feature type="compositionally biased region" description="Low complexity" evidence="1">
    <location>
        <begin position="306"/>
        <end position="321"/>
    </location>
</feature>
<reference evidence="4" key="1">
    <citation type="journal article" date="2016" name="Nature">
        <title>Genome evolution in the allotetraploid frog Xenopus laevis.</title>
        <authorList>
            <person name="Session A.M."/>
            <person name="Uno Y."/>
            <person name="Kwon T."/>
            <person name="Chapman J.A."/>
            <person name="Toyoda A."/>
            <person name="Takahashi S."/>
            <person name="Fukui A."/>
            <person name="Hikosaka A."/>
            <person name="Suzuki A."/>
            <person name="Kondo M."/>
            <person name="van Heeringen S.J."/>
            <person name="Quigley I."/>
            <person name="Heinz S."/>
            <person name="Ogino H."/>
            <person name="Ochi H."/>
            <person name="Hellsten U."/>
            <person name="Lyons J.B."/>
            <person name="Simakov O."/>
            <person name="Putnam N."/>
            <person name="Stites J."/>
            <person name="Kuroki Y."/>
            <person name="Tanaka T."/>
            <person name="Michiue T."/>
            <person name="Watanabe M."/>
            <person name="Bogdanovic O."/>
            <person name="Lister R."/>
            <person name="Georgiou G."/>
            <person name="Paranjpe S.S."/>
            <person name="van Kruijsbergen I."/>
            <person name="Shu S."/>
            <person name="Carlson J."/>
            <person name="Kinoshita T."/>
            <person name="Ohta Y."/>
            <person name="Mawaribuchi S."/>
            <person name="Jenkins J."/>
            <person name="Grimwood J."/>
            <person name="Schmutz J."/>
            <person name="Mitros T."/>
            <person name="Mozaffari S.V."/>
            <person name="Suzuki Y."/>
            <person name="Haramoto Y."/>
            <person name="Yamamoto T.S."/>
            <person name="Takagi C."/>
            <person name="Heald R."/>
            <person name="Miller K."/>
            <person name="Haudenschild C."/>
            <person name="Kitzman J."/>
            <person name="Nakayama T."/>
            <person name="Izutsu Y."/>
            <person name="Robert J."/>
            <person name="Fortriede J."/>
            <person name="Burns K."/>
            <person name="Lotay V."/>
            <person name="Karimi K."/>
            <person name="Yasuoka Y."/>
            <person name="Dichmann D.S."/>
            <person name="Flajnik M.F."/>
            <person name="Houston D.W."/>
            <person name="Shendure J."/>
            <person name="DuPasquier L."/>
            <person name="Vize P.D."/>
            <person name="Zorn A.M."/>
            <person name="Ito M."/>
            <person name="Marcotte E.M."/>
            <person name="Wallingford J.B."/>
            <person name="Ito Y."/>
            <person name="Asashima M."/>
            <person name="Ueno N."/>
            <person name="Matsuda Y."/>
            <person name="Veenstra G.J."/>
            <person name="Fujiyama A."/>
            <person name="Harland R.M."/>
            <person name="Taira M."/>
            <person name="Rokhsar D.S."/>
        </authorList>
    </citation>
    <scope>NUCLEOTIDE SEQUENCE [LARGE SCALE GENOMIC DNA]</scope>
    <source>
        <strain evidence="4">J</strain>
    </source>
</reference>
<dbReference type="InterPro" id="IPR001394">
    <property type="entry name" value="Peptidase_C19_UCH"/>
</dbReference>
<evidence type="ECO:0000256" key="1">
    <source>
        <dbReference type="SAM" id="MobiDB-lite"/>
    </source>
</evidence>
<feature type="region of interest" description="Disordered" evidence="1">
    <location>
        <begin position="296"/>
        <end position="334"/>
    </location>
</feature>
<dbReference type="PROSITE" id="PS50235">
    <property type="entry name" value="USP_3"/>
    <property type="match status" value="1"/>
</dbReference>
<dbReference type="GO" id="GO:0042981">
    <property type="term" value="P:regulation of apoptotic process"/>
    <property type="evidence" value="ECO:0007669"/>
    <property type="project" value="TreeGrafter"/>
</dbReference>
<feature type="region of interest" description="Disordered" evidence="1">
    <location>
        <begin position="390"/>
        <end position="425"/>
    </location>
</feature>
<dbReference type="Pfam" id="PF00443">
    <property type="entry name" value="UCH"/>
    <property type="match status" value="1"/>
</dbReference>
<dbReference type="GO" id="GO:0005634">
    <property type="term" value="C:nucleus"/>
    <property type="evidence" value="ECO:0007669"/>
    <property type="project" value="TreeGrafter"/>
</dbReference>
<dbReference type="EMBL" id="CM004467">
    <property type="protein sequence ID" value="OCT97281.1"/>
    <property type="molecule type" value="Genomic_DNA"/>
</dbReference>
<dbReference type="AlphaFoldDB" id="A0A974DUL4"/>
<dbReference type="InterPro" id="IPR028889">
    <property type="entry name" value="USP"/>
</dbReference>
<dbReference type="Proteomes" id="UP000694892">
    <property type="component" value="Chromosome 1S"/>
</dbReference>
<feature type="compositionally biased region" description="Basic and acidic residues" evidence="1">
    <location>
        <begin position="391"/>
        <end position="417"/>
    </location>
</feature>
<dbReference type="InterPro" id="IPR050164">
    <property type="entry name" value="Peptidase_C19"/>
</dbReference>
<feature type="domain" description="USP" evidence="2">
    <location>
        <begin position="29"/>
        <end position="329"/>
    </location>
</feature>
<dbReference type="FunFam" id="3.90.70.10:FF:000119">
    <property type="entry name" value="Ubiquitin specific peptidase 36"/>
    <property type="match status" value="1"/>
</dbReference>
<evidence type="ECO:0000313" key="4">
    <source>
        <dbReference type="Proteomes" id="UP000694892"/>
    </source>
</evidence>
<organism evidence="3 4">
    <name type="scientific">Xenopus laevis</name>
    <name type="common">African clawed frog</name>
    <dbReference type="NCBI Taxonomy" id="8355"/>
    <lineage>
        <taxon>Eukaryota</taxon>
        <taxon>Metazoa</taxon>
        <taxon>Chordata</taxon>
        <taxon>Craniata</taxon>
        <taxon>Vertebrata</taxon>
        <taxon>Euteleostomi</taxon>
        <taxon>Amphibia</taxon>
        <taxon>Batrachia</taxon>
        <taxon>Anura</taxon>
        <taxon>Pipoidea</taxon>
        <taxon>Pipidae</taxon>
        <taxon>Xenopodinae</taxon>
        <taxon>Xenopus</taxon>
        <taxon>Xenopus</taxon>
    </lineage>
</organism>
<gene>
    <name evidence="3" type="ORF">XELAEV_18009506mg</name>
</gene>
<evidence type="ECO:0000313" key="3">
    <source>
        <dbReference type="EMBL" id="OCT97281.1"/>
    </source>
</evidence>
<protein>
    <recommendedName>
        <fullName evidence="2">USP domain-containing protein</fullName>
    </recommendedName>
</protein>
<name>A0A974DUL4_XENLA</name>
<accession>A0A974DUL4</accession>
<dbReference type="PANTHER" id="PTHR24006:SF928">
    <property type="entry name" value="UBIQUITIN CARBOXYL-TERMINAL HYDROLASE 42-LIKE"/>
    <property type="match status" value="1"/>
</dbReference>
<proteinExistence type="predicted"/>
<dbReference type="GO" id="GO:0004843">
    <property type="term" value="F:cysteine-type deubiquitinase activity"/>
    <property type="evidence" value="ECO:0007669"/>
    <property type="project" value="InterPro"/>
</dbReference>